<dbReference type="PANTHER" id="PTHR11839:SF15">
    <property type="entry name" value="URIDINE DIPHOSPHATE GLUCOSE PYROPHOSPHATASE NUDT14"/>
    <property type="match status" value="1"/>
</dbReference>
<evidence type="ECO:0000313" key="14">
    <source>
        <dbReference type="Proteomes" id="UP000092462"/>
    </source>
</evidence>
<dbReference type="FunFam" id="3.90.79.10:FF:000035">
    <property type="entry name" value="Uridine diphosphate glucose pyrophosphatase"/>
    <property type="match status" value="1"/>
</dbReference>
<keyword evidence="5" id="KW-0378">Hydrolase</keyword>
<proteinExistence type="predicted"/>
<dbReference type="SUPFAM" id="SSF55811">
    <property type="entry name" value="Nudix"/>
    <property type="match status" value="1"/>
</dbReference>
<evidence type="ECO:0000256" key="5">
    <source>
        <dbReference type="ARBA" id="ARBA00022801"/>
    </source>
</evidence>
<evidence type="ECO:0000256" key="3">
    <source>
        <dbReference type="ARBA" id="ARBA00011738"/>
    </source>
</evidence>
<keyword evidence="14" id="KW-1185">Reference proteome</keyword>
<dbReference type="EC" id="3.6.1.45" evidence="9"/>
<evidence type="ECO:0000256" key="10">
    <source>
        <dbReference type="ARBA" id="ARBA00071467"/>
    </source>
</evidence>
<evidence type="ECO:0000256" key="1">
    <source>
        <dbReference type="ARBA" id="ARBA00001946"/>
    </source>
</evidence>
<dbReference type="PANTHER" id="PTHR11839">
    <property type="entry name" value="UDP/ADP-SUGAR PYROPHOSPHATASE"/>
    <property type="match status" value="1"/>
</dbReference>
<dbReference type="VEuPathDB" id="VectorBase:PPAI005156"/>
<dbReference type="OrthoDB" id="10249920at2759"/>
<dbReference type="EMBL" id="AJVK01029972">
    <property type="status" value="NOT_ANNOTATED_CDS"/>
    <property type="molecule type" value="Genomic_DNA"/>
</dbReference>
<organism evidence="13 14">
    <name type="scientific">Phlebotomus papatasi</name>
    <name type="common">Sandfly</name>
    <dbReference type="NCBI Taxonomy" id="29031"/>
    <lineage>
        <taxon>Eukaryota</taxon>
        <taxon>Metazoa</taxon>
        <taxon>Ecdysozoa</taxon>
        <taxon>Arthropoda</taxon>
        <taxon>Hexapoda</taxon>
        <taxon>Insecta</taxon>
        <taxon>Pterygota</taxon>
        <taxon>Neoptera</taxon>
        <taxon>Endopterygota</taxon>
        <taxon>Diptera</taxon>
        <taxon>Nematocera</taxon>
        <taxon>Psychodoidea</taxon>
        <taxon>Psychodidae</taxon>
        <taxon>Phlebotomus</taxon>
        <taxon>Phlebotomus</taxon>
    </lineage>
</organism>
<comment type="function">
    <text evidence="8">Hydrolyzes UDP-glucose to glucose 1-phosphate and UMP and ADP-ribose to ribose 5-phosphate and AMP. The physiological substrate is probably UDP-glucose. Poor activity on other substrates such as ADP-glucose, CDP-glucose, GDP-glucose and GDP-mannose.</text>
</comment>
<dbReference type="EMBL" id="AJVK01029973">
    <property type="status" value="NOT_ANNOTATED_CDS"/>
    <property type="molecule type" value="Genomic_DNA"/>
</dbReference>
<comment type="cofactor">
    <cofactor evidence="1">
        <name>Mg(2+)</name>
        <dbReference type="ChEBI" id="CHEBI:18420"/>
    </cofactor>
</comment>
<dbReference type="GeneID" id="129799842"/>
<keyword evidence="6" id="KW-0460">Magnesium</keyword>
<evidence type="ECO:0000256" key="11">
    <source>
        <dbReference type="ARBA" id="ARBA00080475"/>
    </source>
</evidence>
<feature type="domain" description="Nudix hydrolase" evidence="12">
    <location>
        <begin position="81"/>
        <end position="239"/>
    </location>
</feature>
<dbReference type="VEuPathDB" id="VectorBase:PPAPM1_008961"/>
<keyword evidence="4" id="KW-0963">Cytoplasm</keyword>
<comment type="subcellular location">
    <subcellularLocation>
        <location evidence="2">Cytoplasm</location>
    </subcellularLocation>
</comment>
<evidence type="ECO:0000256" key="6">
    <source>
        <dbReference type="ARBA" id="ARBA00022842"/>
    </source>
</evidence>
<dbReference type="AlphaFoldDB" id="A0A1B0DBG7"/>
<evidence type="ECO:0000313" key="13">
    <source>
        <dbReference type="EnsemblMetazoa" id="PPAI005156-PA"/>
    </source>
</evidence>
<dbReference type="KEGG" id="ppap:129799842"/>
<comment type="catalytic activity">
    <reaction evidence="7">
        <text>UDP-sugar + H2O = UMP + alpha-D-aldose 1-phosphate.</text>
        <dbReference type="EC" id="3.6.1.45"/>
    </reaction>
</comment>
<dbReference type="Proteomes" id="UP000092462">
    <property type="component" value="Unassembled WGS sequence"/>
</dbReference>
<dbReference type="GO" id="GO:0005737">
    <property type="term" value="C:cytoplasm"/>
    <property type="evidence" value="ECO:0007669"/>
    <property type="project" value="UniProtKB-SubCell"/>
</dbReference>
<dbReference type="Gene3D" id="3.90.79.10">
    <property type="entry name" value="Nucleoside Triphosphate Pyrophosphohydrolase"/>
    <property type="match status" value="1"/>
</dbReference>
<name>A0A1B0DBG7_PHLPP</name>
<dbReference type="InterPro" id="IPR004385">
    <property type="entry name" value="NDP_pyrophosphatase"/>
</dbReference>
<dbReference type="RefSeq" id="XP_055700060.1">
    <property type="nucleotide sequence ID" value="XM_055844085.1"/>
</dbReference>
<sequence>MYLRIIQFVKGAFRKIPPAPSVVREFGQSYRSNSSSYHAFVEMDKITALRYERLPEDSPYVKPFRMYYTQNGEEKSWDLLKVHDSVAIIIYNSTTQNLLLVKQFRPAVYHGVISSAEGTNPTTIDLEKYPPQLGITVELCAGIVDKSKPLVEIAREEVLEEVGYNVPVDRIETVLTYRSGVGATGAQQTLYYCEVTNADKVNSGGGVDGEIIDVVELNLNDARNLLTQGSVVTSPPSCLLGILWFLTNKAPKP</sequence>
<dbReference type="PROSITE" id="PS51462">
    <property type="entry name" value="NUDIX"/>
    <property type="match status" value="1"/>
</dbReference>
<dbReference type="GO" id="GO:0046872">
    <property type="term" value="F:metal ion binding"/>
    <property type="evidence" value="ECO:0007669"/>
    <property type="project" value="InterPro"/>
</dbReference>
<dbReference type="EnsemblMetazoa" id="PPAI005156-RA">
    <property type="protein sequence ID" value="PPAI005156-PA"/>
    <property type="gene ID" value="PPAI005156"/>
</dbReference>
<dbReference type="InterPro" id="IPR000086">
    <property type="entry name" value="NUDIX_hydrolase_dom"/>
</dbReference>
<dbReference type="GO" id="GO:0008768">
    <property type="term" value="F:UDP-sugar diphosphatase activity"/>
    <property type="evidence" value="ECO:0007669"/>
    <property type="project" value="UniProtKB-EC"/>
</dbReference>
<reference evidence="13" key="1">
    <citation type="submission" date="2022-08" db="UniProtKB">
        <authorList>
            <consortium name="EnsemblMetazoa"/>
        </authorList>
    </citation>
    <scope>IDENTIFICATION</scope>
    <source>
        <strain evidence="13">Israel</strain>
    </source>
</reference>
<evidence type="ECO:0000256" key="7">
    <source>
        <dbReference type="ARBA" id="ARBA00051086"/>
    </source>
</evidence>
<evidence type="ECO:0000259" key="12">
    <source>
        <dbReference type="PROSITE" id="PS51462"/>
    </source>
</evidence>
<comment type="subunit">
    <text evidence="3">Homodimer.</text>
</comment>
<protein>
    <recommendedName>
        <fullName evidence="10">Uridine diphosphate glucose pyrophosphatase NUDT14</fullName>
        <ecNumber evidence="9">3.6.1.45</ecNumber>
    </recommendedName>
    <alternativeName>
        <fullName evidence="11">Nucleoside diphosphate-linked moiety X motif 14</fullName>
    </alternativeName>
</protein>
<dbReference type="GO" id="GO:0019693">
    <property type="term" value="P:ribose phosphate metabolic process"/>
    <property type="evidence" value="ECO:0007669"/>
    <property type="project" value="TreeGrafter"/>
</dbReference>
<evidence type="ECO:0000256" key="2">
    <source>
        <dbReference type="ARBA" id="ARBA00004496"/>
    </source>
</evidence>
<evidence type="ECO:0000256" key="8">
    <source>
        <dbReference type="ARBA" id="ARBA00054674"/>
    </source>
</evidence>
<dbReference type="CDD" id="cd18887">
    <property type="entry name" value="NUDIX_UGPPase_Nudt14"/>
    <property type="match status" value="1"/>
</dbReference>
<evidence type="ECO:0000256" key="9">
    <source>
        <dbReference type="ARBA" id="ARBA00066480"/>
    </source>
</evidence>
<accession>A0A1B0DBG7</accession>
<evidence type="ECO:0000256" key="4">
    <source>
        <dbReference type="ARBA" id="ARBA00022490"/>
    </source>
</evidence>
<dbReference type="GO" id="GO:0006753">
    <property type="term" value="P:nucleoside phosphate metabolic process"/>
    <property type="evidence" value="ECO:0007669"/>
    <property type="project" value="TreeGrafter"/>
</dbReference>
<dbReference type="InterPro" id="IPR015797">
    <property type="entry name" value="NUDIX_hydrolase-like_dom_sf"/>
</dbReference>
<dbReference type="NCBIfam" id="TIGR00052">
    <property type="entry name" value="nudix-type nucleoside diphosphatase, YffH/AdpP family"/>
    <property type="match status" value="1"/>
</dbReference>